<evidence type="ECO:0000313" key="2">
    <source>
        <dbReference type="Proteomes" id="UP000276133"/>
    </source>
</evidence>
<organism evidence="1 2">
    <name type="scientific">Brachionus plicatilis</name>
    <name type="common">Marine rotifer</name>
    <name type="synonym">Brachionus muelleri</name>
    <dbReference type="NCBI Taxonomy" id="10195"/>
    <lineage>
        <taxon>Eukaryota</taxon>
        <taxon>Metazoa</taxon>
        <taxon>Spiralia</taxon>
        <taxon>Gnathifera</taxon>
        <taxon>Rotifera</taxon>
        <taxon>Eurotatoria</taxon>
        <taxon>Monogononta</taxon>
        <taxon>Pseudotrocha</taxon>
        <taxon>Ploima</taxon>
        <taxon>Brachionidae</taxon>
        <taxon>Brachionus</taxon>
    </lineage>
</organism>
<dbReference type="EMBL" id="REGN01001788">
    <property type="protein sequence ID" value="RNA32520.1"/>
    <property type="molecule type" value="Genomic_DNA"/>
</dbReference>
<evidence type="ECO:0000313" key="1">
    <source>
        <dbReference type="EMBL" id="RNA32520.1"/>
    </source>
</evidence>
<comment type="caution">
    <text evidence="1">The sequence shown here is derived from an EMBL/GenBank/DDBJ whole genome shotgun (WGS) entry which is preliminary data.</text>
</comment>
<dbReference type="AlphaFoldDB" id="A0A3M7SAD5"/>
<proteinExistence type="predicted"/>
<dbReference type="Proteomes" id="UP000276133">
    <property type="component" value="Unassembled WGS sequence"/>
</dbReference>
<gene>
    <name evidence="1" type="ORF">BpHYR1_006363</name>
</gene>
<protein>
    <submittedName>
        <fullName evidence="1">Uncharacterized protein</fullName>
    </submittedName>
</protein>
<name>A0A3M7SAD5_BRAPC</name>
<reference evidence="1 2" key="1">
    <citation type="journal article" date="2018" name="Sci. Rep.">
        <title>Genomic signatures of local adaptation to the degree of environmental predictability in rotifers.</title>
        <authorList>
            <person name="Franch-Gras L."/>
            <person name="Hahn C."/>
            <person name="Garcia-Roger E.M."/>
            <person name="Carmona M.J."/>
            <person name="Serra M."/>
            <person name="Gomez A."/>
        </authorList>
    </citation>
    <scope>NUCLEOTIDE SEQUENCE [LARGE SCALE GENOMIC DNA]</scope>
    <source>
        <strain evidence="1">HYR1</strain>
    </source>
</reference>
<sequence>MFSVLRIVPVFLKPKSRRQCFWSSFRHSELFAELELEKSDSLICYRLNITIIQSPDLHLTCDLKDFFPGSDF</sequence>
<keyword evidence="2" id="KW-1185">Reference proteome</keyword>
<accession>A0A3M7SAD5</accession>